<evidence type="ECO:0000313" key="4">
    <source>
        <dbReference type="RefSeq" id="XP_060675935.1"/>
    </source>
</evidence>
<dbReference type="GeneID" id="132805123"/>
<feature type="region of interest" description="Disordered" evidence="1">
    <location>
        <begin position="1"/>
        <end position="47"/>
    </location>
</feature>
<dbReference type="Pfam" id="PF00069">
    <property type="entry name" value="Pkinase"/>
    <property type="match status" value="1"/>
</dbReference>
<evidence type="ECO:0000256" key="1">
    <source>
        <dbReference type="SAM" id="MobiDB-lite"/>
    </source>
</evidence>
<evidence type="ECO:0000313" key="3">
    <source>
        <dbReference type="Proteomes" id="UP001652623"/>
    </source>
</evidence>
<dbReference type="InterPro" id="IPR011009">
    <property type="entry name" value="Kinase-like_dom_sf"/>
</dbReference>
<feature type="compositionally biased region" description="Basic residues" evidence="1">
    <location>
        <begin position="16"/>
        <end position="28"/>
    </location>
</feature>
<dbReference type="Gene3D" id="3.30.200.20">
    <property type="entry name" value="Phosphorylase Kinase, domain 1"/>
    <property type="match status" value="1"/>
</dbReference>
<name>A0ABM4AGS9_ZIZJJ</name>
<proteinExistence type="predicted"/>
<dbReference type="PROSITE" id="PS50011">
    <property type="entry name" value="PROTEIN_KINASE_DOM"/>
    <property type="match status" value="1"/>
</dbReference>
<reference evidence="4" key="1">
    <citation type="submission" date="2025-08" db="UniProtKB">
        <authorList>
            <consortium name="RefSeq"/>
        </authorList>
    </citation>
    <scope>IDENTIFICATION</scope>
    <source>
        <tissue evidence="4">Seedling</tissue>
    </source>
</reference>
<feature type="compositionally biased region" description="Low complexity" evidence="1">
    <location>
        <begin position="29"/>
        <end position="47"/>
    </location>
</feature>
<feature type="region of interest" description="Disordered" evidence="1">
    <location>
        <begin position="260"/>
        <end position="291"/>
    </location>
</feature>
<dbReference type="RefSeq" id="XP_060675935.1">
    <property type="nucleotide sequence ID" value="XM_060819952.1"/>
</dbReference>
<dbReference type="Proteomes" id="UP001652623">
    <property type="component" value="Chromosome 8"/>
</dbReference>
<feature type="compositionally biased region" description="Basic and acidic residues" evidence="1">
    <location>
        <begin position="276"/>
        <end position="291"/>
    </location>
</feature>
<dbReference type="InterPro" id="IPR000719">
    <property type="entry name" value="Prot_kinase_dom"/>
</dbReference>
<dbReference type="SUPFAM" id="SSF56112">
    <property type="entry name" value="Protein kinase-like (PK-like)"/>
    <property type="match status" value="1"/>
</dbReference>
<sequence>MCGSKSSTAVIERKSTKPRSPRAPRHSKSSSSTTAGGATDPSSSSSGSSFIFNFNSDSSYFKGLSSFSKSSFSNQASRSSIKASLPENPHIYDFSEICSATGNFLRNRYSSSSSSTSWRCSIRGKDVIVFQRKFRRPIDFPELQNRLSTICRSHHSSLVKLLGASVSGNYIYLVYDFVIGSNLVDCLRNPKNPSFTVLSTWLSRMQIATDLAHGLDYIHHCSGLQSNFVHNHIKSSSIIVTEESMAAKICHFGTAELCGENSRASDSQDDSDDDGEIKRDRSGKRELKRLGSKAMKVEGTRGYMAPEFQFTGISTHKSDVYAFGVVILELISGREALKYLMEEGDGGGYRRVSVIETARAAVEGGGGEVRKWVDKRLRDSFPVEVAEKMMQVGLECVEEDPDKRPDMGRVDMLVSKLFLESQNWAEKMGTPPTQFSFSLAGR</sequence>
<organism evidence="3 4">
    <name type="scientific">Ziziphus jujuba</name>
    <name type="common">Chinese jujube</name>
    <name type="synonym">Ziziphus sativa</name>
    <dbReference type="NCBI Taxonomy" id="326968"/>
    <lineage>
        <taxon>Eukaryota</taxon>
        <taxon>Viridiplantae</taxon>
        <taxon>Streptophyta</taxon>
        <taxon>Embryophyta</taxon>
        <taxon>Tracheophyta</taxon>
        <taxon>Spermatophyta</taxon>
        <taxon>Magnoliopsida</taxon>
        <taxon>eudicotyledons</taxon>
        <taxon>Gunneridae</taxon>
        <taxon>Pentapetalae</taxon>
        <taxon>rosids</taxon>
        <taxon>fabids</taxon>
        <taxon>Rosales</taxon>
        <taxon>Rhamnaceae</taxon>
        <taxon>Paliureae</taxon>
        <taxon>Ziziphus</taxon>
    </lineage>
</organism>
<dbReference type="PANTHER" id="PTHR46863:SF2">
    <property type="entry name" value="LYSM DOMAIN RECEPTOR-LIKE KINASE 3"/>
    <property type="match status" value="1"/>
</dbReference>
<dbReference type="PANTHER" id="PTHR46863">
    <property type="entry name" value="OS09G0572100 PROTEIN"/>
    <property type="match status" value="1"/>
</dbReference>
<evidence type="ECO:0000259" key="2">
    <source>
        <dbReference type="PROSITE" id="PS50011"/>
    </source>
</evidence>
<feature type="domain" description="Protein kinase" evidence="2">
    <location>
        <begin position="103"/>
        <end position="419"/>
    </location>
</feature>
<keyword evidence="3" id="KW-1185">Reference proteome</keyword>
<gene>
    <name evidence="4" type="primary">LOC132805123</name>
</gene>
<dbReference type="Gene3D" id="1.10.510.10">
    <property type="entry name" value="Transferase(Phosphotransferase) domain 1"/>
    <property type="match status" value="1"/>
</dbReference>
<protein>
    <submittedName>
        <fullName evidence="4">LysM domain receptor-like kinase 3</fullName>
    </submittedName>
</protein>
<accession>A0ABM4AGS9</accession>